<keyword evidence="1" id="KW-0677">Repeat</keyword>
<dbReference type="PROSITE" id="PS50297">
    <property type="entry name" value="ANK_REP_REGION"/>
    <property type="match status" value="4"/>
</dbReference>
<feature type="transmembrane region" description="Helical" evidence="5">
    <location>
        <begin position="274"/>
        <end position="294"/>
    </location>
</feature>
<dbReference type="SUPFAM" id="SSF48403">
    <property type="entry name" value="Ankyrin repeat"/>
    <property type="match status" value="1"/>
</dbReference>
<feature type="repeat" description="ANK" evidence="3">
    <location>
        <begin position="96"/>
        <end position="128"/>
    </location>
</feature>
<dbReference type="Gene3D" id="1.25.40.20">
    <property type="entry name" value="Ankyrin repeat-containing domain"/>
    <property type="match status" value="1"/>
</dbReference>
<evidence type="ECO:0000256" key="5">
    <source>
        <dbReference type="SAM" id="Phobius"/>
    </source>
</evidence>
<name>A0A915JPK5_ROMCU</name>
<proteinExistence type="predicted"/>
<dbReference type="Pfam" id="PF12796">
    <property type="entry name" value="Ank_2"/>
    <property type="match status" value="3"/>
</dbReference>
<evidence type="ECO:0000256" key="3">
    <source>
        <dbReference type="PROSITE-ProRule" id="PRU00023"/>
    </source>
</evidence>
<dbReference type="SMART" id="SM00248">
    <property type="entry name" value="ANK"/>
    <property type="match status" value="6"/>
</dbReference>
<keyword evidence="6" id="KW-1185">Reference proteome</keyword>
<accession>A0A915JPK5</accession>
<reference evidence="7" key="1">
    <citation type="submission" date="2022-11" db="UniProtKB">
        <authorList>
            <consortium name="WormBaseParasite"/>
        </authorList>
    </citation>
    <scope>IDENTIFICATION</scope>
</reference>
<keyword evidence="5" id="KW-0472">Membrane</keyword>
<feature type="transmembrane region" description="Helical" evidence="5">
    <location>
        <begin position="354"/>
        <end position="374"/>
    </location>
</feature>
<keyword evidence="5" id="KW-0812">Transmembrane</keyword>
<dbReference type="PROSITE" id="PS50088">
    <property type="entry name" value="ANK_REPEAT"/>
    <property type="match status" value="4"/>
</dbReference>
<dbReference type="WBParaSite" id="nRc.2.0.1.t28189-RA">
    <property type="protein sequence ID" value="nRc.2.0.1.t28189-RA"/>
    <property type="gene ID" value="nRc.2.0.1.g28189"/>
</dbReference>
<evidence type="ECO:0000256" key="1">
    <source>
        <dbReference type="ARBA" id="ARBA00022737"/>
    </source>
</evidence>
<keyword evidence="5" id="KW-1133">Transmembrane helix</keyword>
<evidence type="ECO:0000313" key="7">
    <source>
        <dbReference type="WBParaSite" id="nRc.2.0.1.t28189-RA"/>
    </source>
</evidence>
<organism evidence="6 7">
    <name type="scientific">Romanomermis culicivorax</name>
    <name type="common">Nematode worm</name>
    <dbReference type="NCBI Taxonomy" id="13658"/>
    <lineage>
        <taxon>Eukaryota</taxon>
        <taxon>Metazoa</taxon>
        <taxon>Ecdysozoa</taxon>
        <taxon>Nematoda</taxon>
        <taxon>Enoplea</taxon>
        <taxon>Dorylaimia</taxon>
        <taxon>Mermithida</taxon>
        <taxon>Mermithoidea</taxon>
        <taxon>Mermithidae</taxon>
        <taxon>Romanomermis</taxon>
    </lineage>
</organism>
<feature type="region of interest" description="Disordered" evidence="4">
    <location>
        <begin position="427"/>
        <end position="446"/>
    </location>
</feature>
<dbReference type="PANTHER" id="PTHR24171">
    <property type="entry name" value="ANKYRIN REPEAT DOMAIN-CONTAINING PROTEIN 39-RELATED"/>
    <property type="match status" value="1"/>
</dbReference>
<keyword evidence="2 3" id="KW-0040">ANK repeat</keyword>
<feature type="repeat" description="ANK" evidence="3">
    <location>
        <begin position="62"/>
        <end position="94"/>
    </location>
</feature>
<dbReference type="InterPro" id="IPR036770">
    <property type="entry name" value="Ankyrin_rpt-contain_sf"/>
</dbReference>
<dbReference type="Proteomes" id="UP000887565">
    <property type="component" value="Unplaced"/>
</dbReference>
<dbReference type="OMA" id="CACIHIA"/>
<feature type="repeat" description="ANK" evidence="3">
    <location>
        <begin position="129"/>
        <end position="161"/>
    </location>
</feature>
<evidence type="ECO:0000313" key="6">
    <source>
        <dbReference type="Proteomes" id="UP000887565"/>
    </source>
</evidence>
<feature type="transmembrane region" description="Helical" evidence="5">
    <location>
        <begin position="328"/>
        <end position="348"/>
    </location>
</feature>
<dbReference type="AlphaFoldDB" id="A0A915JPK5"/>
<dbReference type="InterPro" id="IPR002110">
    <property type="entry name" value="Ankyrin_rpt"/>
</dbReference>
<feature type="transmembrane region" description="Helical" evidence="5">
    <location>
        <begin position="300"/>
        <end position="321"/>
    </location>
</feature>
<evidence type="ECO:0000256" key="2">
    <source>
        <dbReference type="ARBA" id="ARBA00023043"/>
    </source>
</evidence>
<evidence type="ECO:0000256" key="4">
    <source>
        <dbReference type="SAM" id="MobiDB-lite"/>
    </source>
</evidence>
<protein>
    <submittedName>
        <fullName evidence="7">Palmitoyltransferase</fullName>
    </submittedName>
</protein>
<feature type="repeat" description="ANK" evidence="3">
    <location>
        <begin position="196"/>
        <end position="228"/>
    </location>
</feature>
<sequence>MVGKDLIYKERLNKAIRSASKNLSLMTSHSDTETVRATQYGDIDTCIRICENGFNVNQRDSGNCTLLHWASINNRLQIIKYFLSKNADINAIGGELKSTPLYWAARQGNLLAVALLVKNGANFNIRDCEGSAPIHVASQFGHTPIVAYLVAKGCDINVRDRNLFSPLIIAVQRCYSLDPIQLLLTLGADCNARDYNNNTALHWAVTKSNYLAVSLLTKFGCDVSCRNSEEITALQIAQKKKDLWLTSKLEEVSIVQNALPNVSLLLRLKHNKVFVQRLFYLLPFLIFFCVGALLESNSNYISKILLGVILYGAFHYTYSYFSNEKTILYLPFGVYLSTKFWMYATWLFHFSSLLNNYANFLFALGSIGLFYNFFKTWLSDPGVLSATLRQKLDVLFLSMTTNERLNAHRYLHFKVGSNRFDVKSPFSASPAQPGYPTSRGFRPSPCRPRAFPEPKPYYDIRSLLDTENQEIENRWITRLARFTPSMQIL</sequence>